<dbReference type="EMBL" id="JANBVB010000001">
    <property type="protein sequence ID" value="KAJ2901055.1"/>
    <property type="molecule type" value="Genomic_DNA"/>
</dbReference>
<name>A0ACC1MAF0_9FUNG</name>
<protein>
    <submittedName>
        <fullName evidence="1">Uncharacterized protein</fullName>
    </submittedName>
</protein>
<comment type="caution">
    <text evidence="1">The sequence shown here is derived from an EMBL/GenBank/DDBJ whole genome shotgun (WGS) entry which is preliminary data.</text>
</comment>
<gene>
    <name evidence="1" type="ORF">IWW38_000020</name>
</gene>
<proteinExistence type="predicted"/>
<evidence type="ECO:0000313" key="1">
    <source>
        <dbReference type="EMBL" id="KAJ2901055.1"/>
    </source>
</evidence>
<keyword evidence="2" id="KW-1185">Reference proteome</keyword>
<accession>A0ACC1MAF0</accession>
<dbReference type="Proteomes" id="UP001139981">
    <property type="component" value="Unassembled WGS sequence"/>
</dbReference>
<evidence type="ECO:0000313" key="2">
    <source>
        <dbReference type="Proteomes" id="UP001139981"/>
    </source>
</evidence>
<reference evidence="1" key="1">
    <citation type="submission" date="2022-07" db="EMBL/GenBank/DDBJ databases">
        <title>Phylogenomic reconstructions and comparative analyses of Kickxellomycotina fungi.</title>
        <authorList>
            <person name="Reynolds N.K."/>
            <person name="Stajich J.E."/>
            <person name="Barry K."/>
            <person name="Grigoriev I.V."/>
            <person name="Crous P."/>
            <person name="Smith M.E."/>
        </authorList>
    </citation>
    <scope>NUCLEOTIDE SEQUENCE</scope>
    <source>
        <strain evidence="1">CBS 190363</strain>
    </source>
</reference>
<sequence>MADISTTCNRPVVSDTDKVDSRAVLDAITADSRAILFFHNSDINTESAFLEQSNEYINSINHTGLNFGWCNYSPFAREYFLDHEADEFRFCLIGKLAGSRFFSVKGVKDFDNTVKKL</sequence>
<organism evidence="1 2">
    <name type="scientific">Coemansia aciculifera</name>
    <dbReference type="NCBI Taxonomy" id="417176"/>
    <lineage>
        <taxon>Eukaryota</taxon>
        <taxon>Fungi</taxon>
        <taxon>Fungi incertae sedis</taxon>
        <taxon>Zoopagomycota</taxon>
        <taxon>Kickxellomycotina</taxon>
        <taxon>Kickxellomycetes</taxon>
        <taxon>Kickxellales</taxon>
        <taxon>Kickxellaceae</taxon>
        <taxon>Coemansia</taxon>
    </lineage>
</organism>